<organism evidence="2 3">
    <name type="scientific">Richelia sinica FACHB-800</name>
    <dbReference type="NCBI Taxonomy" id="1357546"/>
    <lineage>
        <taxon>Bacteria</taxon>
        <taxon>Bacillati</taxon>
        <taxon>Cyanobacteriota</taxon>
        <taxon>Cyanophyceae</taxon>
        <taxon>Nostocales</taxon>
        <taxon>Nostocaceae</taxon>
        <taxon>Richelia</taxon>
    </lineage>
</organism>
<gene>
    <name evidence="2" type="ORF">B6N60_03554</name>
</gene>
<accession>A0A975TA00</accession>
<sequence>MEKDLPPKLDSESLKQLATEQLVEIIMEQGKTIEKLTSRVIELESVIEKLKVNRDLDSTTSSKPPSGDILKKTENKLEDTSQESQTPKVRNCANS</sequence>
<feature type="region of interest" description="Disordered" evidence="1">
    <location>
        <begin position="53"/>
        <end position="95"/>
    </location>
</feature>
<dbReference type="RefSeq" id="WP_217312808.1">
    <property type="nucleotide sequence ID" value="NZ_CP021056.1"/>
</dbReference>
<evidence type="ECO:0000313" key="3">
    <source>
        <dbReference type="Proteomes" id="UP000683511"/>
    </source>
</evidence>
<reference evidence="2" key="1">
    <citation type="submission" date="2017-04" db="EMBL/GenBank/DDBJ databases">
        <title>Genome deletions in a multicellular cyanobacterial endosymbiont for morphological adaptation in marine diatoms.</title>
        <authorList>
            <person name="Wang Y."/>
            <person name="Gao H."/>
            <person name="Li R."/>
            <person name="Xu X."/>
        </authorList>
    </citation>
    <scope>NUCLEOTIDE SEQUENCE</scope>
    <source>
        <strain evidence="2">FACHB 800</strain>
    </source>
</reference>
<dbReference type="KEGG" id="rsin:B6N60_03554"/>
<protein>
    <submittedName>
        <fullName evidence="2">Transposase IS66</fullName>
    </submittedName>
</protein>
<proteinExistence type="predicted"/>
<keyword evidence="3" id="KW-1185">Reference proteome</keyword>
<dbReference type="Proteomes" id="UP000683511">
    <property type="component" value="Chromosome"/>
</dbReference>
<dbReference type="EMBL" id="CP021056">
    <property type="protein sequence ID" value="QXE24844.1"/>
    <property type="molecule type" value="Genomic_DNA"/>
</dbReference>
<evidence type="ECO:0000256" key="1">
    <source>
        <dbReference type="SAM" id="MobiDB-lite"/>
    </source>
</evidence>
<evidence type="ECO:0000313" key="2">
    <source>
        <dbReference type="EMBL" id="QXE24844.1"/>
    </source>
</evidence>
<name>A0A975TA00_9NOST</name>
<dbReference type="AlphaFoldDB" id="A0A975TA00"/>
<feature type="compositionally biased region" description="Basic and acidic residues" evidence="1">
    <location>
        <begin position="69"/>
        <end position="79"/>
    </location>
</feature>
<feature type="compositionally biased region" description="Polar residues" evidence="1">
    <location>
        <begin position="82"/>
        <end position="95"/>
    </location>
</feature>